<dbReference type="AlphaFoldDB" id="A0A223KRE7"/>
<keyword evidence="12" id="KW-0457">Lysine biosynthesis</keyword>
<evidence type="ECO:0000256" key="9">
    <source>
        <dbReference type="ARBA" id="ARBA00022777"/>
    </source>
</evidence>
<dbReference type="PIRSF" id="PIRSF000726">
    <property type="entry name" value="Asp_kin"/>
    <property type="match status" value="1"/>
</dbReference>
<feature type="binding site" evidence="14">
    <location>
        <position position="79"/>
    </location>
    <ligand>
        <name>substrate</name>
    </ligand>
</feature>
<dbReference type="KEGG" id="bcoh:BC6307_12335"/>
<dbReference type="InterPro" id="IPR001048">
    <property type="entry name" value="Asp/Glu/Uridylate_kinase"/>
</dbReference>
<dbReference type="NCBIfam" id="TIGR00656">
    <property type="entry name" value="asp_kin_monofn"/>
    <property type="match status" value="1"/>
</dbReference>
<dbReference type="PANTHER" id="PTHR21499">
    <property type="entry name" value="ASPARTATE KINASE"/>
    <property type="match status" value="1"/>
</dbReference>
<dbReference type="InterPro" id="IPR027795">
    <property type="entry name" value="CASTOR_ACT_dom"/>
</dbReference>
<reference evidence="18 19" key="1">
    <citation type="submission" date="2016-12" db="EMBL/GenBank/DDBJ databases">
        <title>The whole genome sequencing and assembly of Bacillus cohnii DSM 6307T strain.</title>
        <authorList>
            <person name="Lee Y.-J."/>
            <person name="Yi H."/>
            <person name="Bahn Y.-S."/>
            <person name="Kim J.F."/>
            <person name="Lee D.-W."/>
        </authorList>
    </citation>
    <scope>NUCLEOTIDE SEQUENCE [LARGE SCALE GENOMIC DNA]</scope>
    <source>
        <strain evidence="18 19">DSM 6307</strain>
    </source>
</reference>
<dbReference type="Gene3D" id="3.30.2130.10">
    <property type="entry name" value="VC0802-like"/>
    <property type="match status" value="1"/>
</dbReference>
<evidence type="ECO:0000256" key="13">
    <source>
        <dbReference type="ARBA" id="ARBA00047872"/>
    </source>
</evidence>
<dbReference type="Pfam" id="PF13840">
    <property type="entry name" value="ACT_7"/>
    <property type="match status" value="1"/>
</dbReference>
<dbReference type="STRING" id="1314751.GCA_001591425_03744"/>
<evidence type="ECO:0000256" key="11">
    <source>
        <dbReference type="ARBA" id="ARBA00022915"/>
    </source>
</evidence>
<evidence type="ECO:0000256" key="3">
    <source>
        <dbReference type="ARBA" id="ARBA00004986"/>
    </source>
</evidence>
<dbReference type="GO" id="GO:0009088">
    <property type="term" value="P:threonine biosynthetic process"/>
    <property type="evidence" value="ECO:0007669"/>
    <property type="project" value="UniProtKB-UniPathway"/>
</dbReference>
<keyword evidence="6 16" id="KW-0028">Amino-acid biosynthesis</keyword>
<evidence type="ECO:0000256" key="16">
    <source>
        <dbReference type="RuleBase" id="RU004249"/>
    </source>
</evidence>
<evidence type="ECO:0000256" key="15">
    <source>
        <dbReference type="RuleBase" id="RU003448"/>
    </source>
</evidence>
<comment type="catalytic activity">
    <reaction evidence="13 15">
        <text>L-aspartate + ATP = 4-phospho-L-aspartate + ADP</text>
        <dbReference type="Rhea" id="RHEA:23776"/>
        <dbReference type="ChEBI" id="CHEBI:29991"/>
        <dbReference type="ChEBI" id="CHEBI:30616"/>
        <dbReference type="ChEBI" id="CHEBI:57535"/>
        <dbReference type="ChEBI" id="CHEBI:456216"/>
        <dbReference type="EC" id="2.7.2.4"/>
    </reaction>
</comment>
<dbReference type="GO" id="GO:0009090">
    <property type="term" value="P:homoserine biosynthetic process"/>
    <property type="evidence" value="ECO:0007669"/>
    <property type="project" value="TreeGrafter"/>
</dbReference>
<evidence type="ECO:0000256" key="2">
    <source>
        <dbReference type="ARBA" id="ARBA00004766"/>
    </source>
</evidence>
<sequence length="422" mass="45846">MKIVVQKFGGTSVRNEMSRDHAFHHIHKSVQQGYKVVVVVSAMGRKGEPYATDTLLSLLEESKSNVSKRELDMLLSCGEVISSIVFSSMLNSNGIKATALNGPQAGFRTNNEHTNAKIIDMKCDHLLEVLRHHDVVVVAGFQGESRTGDITTIGRGGSDTSAAALGAALRAEWIDIFSDVEGVMTADPNIVENAKPLNVVSYTEICNMAYQGAKVVHPRAVEIAMQARIPLRVKSTYSDTPGTLVTSLDKISDQHVTERLITGIAHVSDVTQIKVTAKEGQYNLQSEVFRAMANEQISIDFFNISPTNVIYTIADQMSEKAIAVLNELGYNPKVTKHCAKVAVVGAGMTGVPGVTSKIVTTLSELGIQILQSADSHTTIWVLVKQEDMEKAVKALHDAFGLAHINSAFVYDSKKEGEISWHD</sequence>
<comment type="pathway">
    <text evidence="3 16">Amino-acid biosynthesis; L-methionine biosynthesis via de novo pathway; L-homoserine from L-aspartate: step 1/3.</text>
</comment>
<comment type="pathway">
    <text evidence="4 16">Amino-acid biosynthesis; L-threonine biosynthesis; L-threonine from L-aspartate: step 1/5.</text>
</comment>
<dbReference type="GO" id="GO:0004072">
    <property type="term" value="F:aspartate kinase activity"/>
    <property type="evidence" value="ECO:0007669"/>
    <property type="project" value="UniProtKB-EC"/>
</dbReference>
<organism evidence="18 19">
    <name type="scientific">Sutcliffiella cohnii</name>
    <dbReference type="NCBI Taxonomy" id="33932"/>
    <lineage>
        <taxon>Bacteria</taxon>
        <taxon>Bacillati</taxon>
        <taxon>Bacillota</taxon>
        <taxon>Bacilli</taxon>
        <taxon>Bacillales</taxon>
        <taxon>Bacillaceae</taxon>
        <taxon>Sutcliffiella</taxon>
    </lineage>
</organism>
<keyword evidence="11" id="KW-0220">Diaminopimelate biosynthesis</keyword>
<dbReference type="FunFam" id="3.40.1160.10:FF:000002">
    <property type="entry name" value="Aspartokinase"/>
    <property type="match status" value="1"/>
</dbReference>
<name>A0A223KRE7_9BACI</name>
<dbReference type="GO" id="GO:0009089">
    <property type="term" value="P:lysine biosynthetic process via diaminopimelate"/>
    <property type="evidence" value="ECO:0007669"/>
    <property type="project" value="UniProtKB-UniPathway"/>
</dbReference>
<evidence type="ECO:0000256" key="6">
    <source>
        <dbReference type="ARBA" id="ARBA00022605"/>
    </source>
</evidence>
<evidence type="ECO:0000313" key="19">
    <source>
        <dbReference type="Proteomes" id="UP000215224"/>
    </source>
</evidence>
<dbReference type="GO" id="GO:0005524">
    <property type="term" value="F:ATP binding"/>
    <property type="evidence" value="ECO:0007669"/>
    <property type="project" value="UniProtKB-KW"/>
</dbReference>
<evidence type="ECO:0000256" key="14">
    <source>
        <dbReference type="PIRSR" id="PIRSR000726-1"/>
    </source>
</evidence>
<dbReference type="InterPro" id="IPR005260">
    <property type="entry name" value="Asp_kin_monofn"/>
</dbReference>
<evidence type="ECO:0000256" key="10">
    <source>
        <dbReference type="ARBA" id="ARBA00022840"/>
    </source>
</evidence>
<dbReference type="PROSITE" id="PS51671">
    <property type="entry name" value="ACT"/>
    <property type="match status" value="1"/>
</dbReference>
<accession>A0A223KRE7</accession>
<keyword evidence="19" id="KW-1185">Reference proteome</keyword>
<evidence type="ECO:0000256" key="5">
    <source>
        <dbReference type="ARBA" id="ARBA00010122"/>
    </source>
</evidence>
<feature type="domain" description="ACT" evidence="17">
    <location>
        <begin position="343"/>
        <end position="411"/>
    </location>
</feature>
<dbReference type="Proteomes" id="UP000215224">
    <property type="component" value="Chromosome"/>
</dbReference>
<protein>
    <recommendedName>
        <fullName evidence="15">Aspartokinase</fullName>
        <ecNumber evidence="15">2.7.2.4</ecNumber>
    </recommendedName>
</protein>
<dbReference type="NCBIfam" id="NF006068">
    <property type="entry name" value="PRK08210.1"/>
    <property type="match status" value="1"/>
</dbReference>
<evidence type="ECO:0000256" key="7">
    <source>
        <dbReference type="ARBA" id="ARBA00022679"/>
    </source>
</evidence>
<feature type="binding site" evidence="14">
    <location>
        <begin position="214"/>
        <end position="215"/>
    </location>
    <ligand>
        <name>ATP</name>
        <dbReference type="ChEBI" id="CHEBI:30616"/>
    </ligand>
</feature>
<dbReference type="InterPro" id="IPR036393">
    <property type="entry name" value="AceGlu_kinase-like_sf"/>
</dbReference>
<gene>
    <name evidence="18" type="ORF">BC6307_12335</name>
</gene>
<dbReference type="EC" id="2.7.2.4" evidence="15"/>
<dbReference type="UniPathway" id="UPA00051">
    <property type="reaction ID" value="UER00462"/>
</dbReference>
<comment type="similarity">
    <text evidence="5 15">Belongs to the aspartokinase family.</text>
</comment>
<dbReference type="InterPro" id="IPR001341">
    <property type="entry name" value="Asp_kinase"/>
</dbReference>
<dbReference type="Gene3D" id="3.40.1160.10">
    <property type="entry name" value="Acetylglutamate kinase-like"/>
    <property type="match status" value="1"/>
</dbReference>
<evidence type="ECO:0000256" key="4">
    <source>
        <dbReference type="ARBA" id="ARBA00005139"/>
    </source>
</evidence>
<dbReference type="NCBIfam" id="TIGR00657">
    <property type="entry name" value="asp_kinases"/>
    <property type="match status" value="1"/>
</dbReference>
<dbReference type="RefSeq" id="WP_066419604.1">
    <property type="nucleotide sequence ID" value="NZ_CP018866.1"/>
</dbReference>
<dbReference type="EMBL" id="CP018866">
    <property type="protein sequence ID" value="AST92006.1"/>
    <property type="molecule type" value="Genomic_DNA"/>
</dbReference>
<evidence type="ECO:0000256" key="12">
    <source>
        <dbReference type="ARBA" id="ARBA00023154"/>
    </source>
</evidence>
<keyword evidence="7 15" id="KW-0808">Transferase</keyword>
<evidence type="ECO:0000259" key="17">
    <source>
        <dbReference type="PROSITE" id="PS51671"/>
    </source>
</evidence>
<dbReference type="SUPFAM" id="SSF53633">
    <property type="entry name" value="Carbamate kinase-like"/>
    <property type="match status" value="1"/>
</dbReference>
<dbReference type="InterPro" id="IPR002912">
    <property type="entry name" value="ACT_dom"/>
</dbReference>
<dbReference type="PROSITE" id="PS00324">
    <property type="entry name" value="ASPARTOKINASE"/>
    <property type="match status" value="1"/>
</dbReference>
<dbReference type="CDD" id="cd04914">
    <property type="entry name" value="ACT_AKi-DapG-BS_1"/>
    <property type="match status" value="1"/>
</dbReference>
<dbReference type="UniPathway" id="UPA00034">
    <property type="reaction ID" value="UER00015"/>
</dbReference>
<dbReference type="Pfam" id="PF00696">
    <property type="entry name" value="AA_kinase"/>
    <property type="match status" value="1"/>
</dbReference>
<dbReference type="InterPro" id="IPR018042">
    <property type="entry name" value="Aspartate_kinase_CS"/>
</dbReference>
<dbReference type="SUPFAM" id="SSF55021">
    <property type="entry name" value="ACT-like"/>
    <property type="match status" value="2"/>
</dbReference>
<evidence type="ECO:0000313" key="18">
    <source>
        <dbReference type="EMBL" id="AST92006.1"/>
    </source>
</evidence>
<dbReference type="GO" id="GO:0005829">
    <property type="term" value="C:cytosol"/>
    <property type="evidence" value="ECO:0007669"/>
    <property type="project" value="TreeGrafter"/>
</dbReference>
<feature type="binding site" evidence="14">
    <location>
        <position position="52"/>
    </location>
    <ligand>
        <name>substrate</name>
    </ligand>
</feature>
<feature type="binding site" evidence="14">
    <location>
        <begin position="7"/>
        <end position="10"/>
    </location>
    <ligand>
        <name>ATP</name>
        <dbReference type="ChEBI" id="CHEBI:30616"/>
    </ligand>
</feature>
<keyword evidence="8 14" id="KW-0547">Nucleotide-binding</keyword>
<dbReference type="PANTHER" id="PTHR21499:SF3">
    <property type="entry name" value="ASPARTOKINASE"/>
    <property type="match status" value="1"/>
</dbReference>
<dbReference type="GO" id="GO:0019877">
    <property type="term" value="P:diaminopimelate biosynthetic process"/>
    <property type="evidence" value="ECO:0007669"/>
    <property type="project" value="UniProtKB-KW"/>
</dbReference>
<keyword evidence="9 15" id="KW-0418">Kinase</keyword>
<dbReference type="UniPathway" id="UPA00050">
    <property type="reaction ID" value="UER00461"/>
</dbReference>
<evidence type="ECO:0000256" key="1">
    <source>
        <dbReference type="ARBA" id="ARBA00003121"/>
    </source>
</evidence>
<comment type="pathway">
    <text evidence="2 16">Amino-acid biosynthesis; L-lysine biosynthesis via DAP pathway; (S)-tetrahydrodipicolinate from L-aspartate: step 1/4.</text>
</comment>
<dbReference type="InterPro" id="IPR045865">
    <property type="entry name" value="ACT-like_dom_sf"/>
</dbReference>
<proteinExistence type="inferred from homology"/>
<keyword evidence="10 14" id="KW-0067">ATP-binding</keyword>
<evidence type="ECO:0000256" key="8">
    <source>
        <dbReference type="ARBA" id="ARBA00022741"/>
    </source>
</evidence>
<comment type="function">
    <text evidence="1">Catalyzes the phosphorylation of the beta-carboxyl group of aspartic acid with ATP to yield 4-phospho-L-aspartate, which is involved in the branched biosynthetic pathway leading to the biosynthesis of amino acids threonine, isoleucine and methionine.</text>
</comment>